<sequence length="148" mass="16591">MSSLSDSSLAAHLELEAWNILHTYMTSEMSLGQAEEQLRNVYAGTPSSYNHSQWNPTLMAIMEAEDMEDKSYAALLANINSEIENISFQVFVLQVPSLGFSPPSPPPLLPDFVDPQDLFLDRNQSRMASDIYSPPMCCTPTLPQRHLR</sequence>
<dbReference type="EMBL" id="JADNRY010000118">
    <property type="protein sequence ID" value="KAF9064672.1"/>
    <property type="molecule type" value="Genomic_DNA"/>
</dbReference>
<evidence type="ECO:0000313" key="2">
    <source>
        <dbReference type="Proteomes" id="UP000772434"/>
    </source>
</evidence>
<organism evidence="1 2">
    <name type="scientific">Rhodocollybia butyracea</name>
    <dbReference type="NCBI Taxonomy" id="206335"/>
    <lineage>
        <taxon>Eukaryota</taxon>
        <taxon>Fungi</taxon>
        <taxon>Dikarya</taxon>
        <taxon>Basidiomycota</taxon>
        <taxon>Agaricomycotina</taxon>
        <taxon>Agaricomycetes</taxon>
        <taxon>Agaricomycetidae</taxon>
        <taxon>Agaricales</taxon>
        <taxon>Marasmiineae</taxon>
        <taxon>Omphalotaceae</taxon>
        <taxon>Rhodocollybia</taxon>
    </lineage>
</organism>
<reference evidence="1" key="1">
    <citation type="submission" date="2020-11" db="EMBL/GenBank/DDBJ databases">
        <authorList>
            <consortium name="DOE Joint Genome Institute"/>
            <person name="Ahrendt S."/>
            <person name="Riley R."/>
            <person name="Andreopoulos W."/>
            <person name="Labutti K."/>
            <person name="Pangilinan J."/>
            <person name="Ruiz-Duenas F.J."/>
            <person name="Barrasa J.M."/>
            <person name="Sanchez-Garcia M."/>
            <person name="Camarero S."/>
            <person name="Miyauchi S."/>
            <person name="Serrano A."/>
            <person name="Linde D."/>
            <person name="Babiker R."/>
            <person name="Drula E."/>
            <person name="Ayuso-Fernandez I."/>
            <person name="Pacheco R."/>
            <person name="Padilla G."/>
            <person name="Ferreira P."/>
            <person name="Barriuso J."/>
            <person name="Kellner H."/>
            <person name="Castanera R."/>
            <person name="Alfaro M."/>
            <person name="Ramirez L."/>
            <person name="Pisabarro A.G."/>
            <person name="Kuo A."/>
            <person name="Tritt A."/>
            <person name="Lipzen A."/>
            <person name="He G."/>
            <person name="Yan M."/>
            <person name="Ng V."/>
            <person name="Cullen D."/>
            <person name="Martin F."/>
            <person name="Rosso M.-N."/>
            <person name="Henrissat B."/>
            <person name="Hibbett D."/>
            <person name="Martinez A.T."/>
            <person name="Grigoriev I.V."/>
        </authorList>
    </citation>
    <scope>NUCLEOTIDE SEQUENCE</scope>
    <source>
        <strain evidence="1">AH 40177</strain>
    </source>
</reference>
<dbReference type="Proteomes" id="UP000772434">
    <property type="component" value="Unassembled WGS sequence"/>
</dbReference>
<accession>A0A9P5PK42</accession>
<evidence type="ECO:0000313" key="1">
    <source>
        <dbReference type="EMBL" id="KAF9064672.1"/>
    </source>
</evidence>
<keyword evidence="2" id="KW-1185">Reference proteome</keyword>
<dbReference type="AlphaFoldDB" id="A0A9P5PK42"/>
<protein>
    <submittedName>
        <fullName evidence="1">Uncharacterized protein</fullName>
    </submittedName>
</protein>
<proteinExistence type="predicted"/>
<gene>
    <name evidence="1" type="ORF">BDP27DRAFT_1367023</name>
</gene>
<comment type="caution">
    <text evidence="1">The sequence shown here is derived from an EMBL/GenBank/DDBJ whole genome shotgun (WGS) entry which is preliminary data.</text>
</comment>
<name>A0A9P5PK42_9AGAR</name>